<evidence type="ECO:0000313" key="1">
    <source>
        <dbReference type="EMBL" id="WPK24416.1"/>
    </source>
</evidence>
<dbReference type="AlphaFoldDB" id="A0AAX4H762"/>
<accession>A0AAX4H762</accession>
<dbReference type="RefSeq" id="XP_062876799.1">
    <property type="nucleotide sequence ID" value="XM_063020729.1"/>
</dbReference>
<dbReference type="Proteomes" id="UP001338582">
    <property type="component" value="Chromosome 2"/>
</dbReference>
<dbReference type="GeneID" id="88172755"/>
<evidence type="ECO:0000313" key="2">
    <source>
        <dbReference type="Proteomes" id="UP001338582"/>
    </source>
</evidence>
<dbReference type="EMBL" id="CP138895">
    <property type="protein sequence ID" value="WPK24416.1"/>
    <property type="molecule type" value="Genomic_DNA"/>
</dbReference>
<protein>
    <submittedName>
        <fullName evidence="1">Uncharacterized protein</fullName>
    </submittedName>
</protein>
<name>A0AAX4H762_9ASCO</name>
<dbReference type="KEGG" id="asau:88172755"/>
<proteinExistence type="predicted"/>
<reference evidence="1 2" key="1">
    <citation type="submission" date="2023-10" db="EMBL/GenBank/DDBJ databases">
        <title>Draft Genome Sequence of Candida saopaulonensis from a very Premature Infant with Sepsis.</title>
        <authorList>
            <person name="Ning Y."/>
            <person name="Dai R."/>
            <person name="Xiao M."/>
            <person name="Xu Y."/>
            <person name="Yan Q."/>
            <person name="Zhang L."/>
        </authorList>
    </citation>
    <scope>NUCLEOTIDE SEQUENCE [LARGE SCALE GENOMIC DNA]</scope>
    <source>
        <strain evidence="1 2">19XY460</strain>
    </source>
</reference>
<keyword evidence="2" id="KW-1185">Reference proteome</keyword>
<organism evidence="1 2">
    <name type="scientific">Australozyma saopauloensis</name>
    <dbReference type="NCBI Taxonomy" id="291208"/>
    <lineage>
        <taxon>Eukaryota</taxon>
        <taxon>Fungi</taxon>
        <taxon>Dikarya</taxon>
        <taxon>Ascomycota</taxon>
        <taxon>Saccharomycotina</taxon>
        <taxon>Pichiomycetes</taxon>
        <taxon>Metschnikowiaceae</taxon>
        <taxon>Australozyma</taxon>
    </lineage>
</organism>
<gene>
    <name evidence="1" type="ORF">PUMCH_001690</name>
</gene>
<sequence>MSTFVVCHHSKLVAYLVATSLRLLHGRATPIHVIELEVEYVVPGLWCGVSTISHERVPNWTFLQLQILLQVLRPALVFVDSIHVRTGRSSGQRDTVEAVESTRGSYFGIIYDVHVVLDTLRQFLLNSPNTFLSGSRLPIQILKQNLDRQFGPDSVWMEFDDFGGHGLSTAPFPMANTCSARIQLSQNTPWPSSHSAFEIRNFIWFPLARIFQMGSGDNLPQCGENDTTGSVNHLYNYTAIARSDLMWALTVCGASLQRLKTMSLEPKL</sequence>